<dbReference type="PROSITE" id="PS50106">
    <property type="entry name" value="PDZ"/>
    <property type="match status" value="6"/>
</dbReference>
<dbReference type="EMBL" id="CAJHNJ030000022">
    <property type="protein sequence ID" value="CAG9119314.1"/>
    <property type="molecule type" value="Genomic_DNA"/>
</dbReference>
<dbReference type="InterPro" id="IPR050614">
    <property type="entry name" value="Synaptic_Scaffolding_LAP-MAGUK"/>
</dbReference>
<dbReference type="GO" id="GO:0030054">
    <property type="term" value="C:cell junction"/>
    <property type="evidence" value="ECO:0007669"/>
    <property type="project" value="TreeGrafter"/>
</dbReference>
<dbReference type="InterPro" id="IPR001452">
    <property type="entry name" value="SH3_domain"/>
</dbReference>
<name>A0A8S4EVH4_PLUXY</name>
<dbReference type="SUPFAM" id="SSF52540">
    <property type="entry name" value="P-loop containing nucleoside triphosphate hydrolases"/>
    <property type="match status" value="1"/>
</dbReference>
<dbReference type="SMART" id="SM00072">
    <property type="entry name" value="GuKc"/>
    <property type="match status" value="1"/>
</dbReference>
<dbReference type="PROSITE" id="PS50002">
    <property type="entry name" value="SH3"/>
    <property type="match status" value="1"/>
</dbReference>
<dbReference type="Pfam" id="PF00018">
    <property type="entry name" value="SH3_1"/>
    <property type="match status" value="1"/>
</dbReference>
<dbReference type="InterPro" id="IPR001478">
    <property type="entry name" value="PDZ"/>
</dbReference>
<evidence type="ECO:0000313" key="10">
    <source>
        <dbReference type="EMBL" id="CAG9119314.1"/>
    </source>
</evidence>
<feature type="domain" description="PDZ" evidence="9">
    <location>
        <begin position="499"/>
        <end position="547"/>
    </location>
</feature>
<dbReference type="AlphaFoldDB" id="A0A8S4EVH4"/>
<dbReference type="GO" id="GO:0097120">
    <property type="term" value="P:receptor localization to synapse"/>
    <property type="evidence" value="ECO:0007669"/>
    <property type="project" value="TreeGrafter"/>
</dbReference>
<feature type="compositionally biased region" description="Polar residues" evidence="6">
    <location>
        <begin position="473"/>
        <end position="483"/>
    </location>
</feature>
<dbReference type="PROSITE" id="PS00856">
    <property type="entry name" value="GUANYLATE_KINASE_1"/>
    <property type="match status" value="1"/>
</dbReference>
<keyword evidence="4" id="KW-0472">Membrane</keyword>
<evidence type="ECO:0000313" key="11">
    <source>
        <dbReference type="Proteomes" id="UP000653454"/>
    </source>
</evidence>
<accession>A0A8S4EVH4</accession>
<dbReference type="Gene3D" id="3.40.50.300">
    <property type="entry name" value="P-loop containing nucleotide triphosphate hydrolases"/>
    <property type="match status" value="1"/>
</dbReference>
<keyword evidence="3" id="KW-0677">Repeat</keyword>
<feature type="domain" description="SH3" evidence="7">
    <location>
        <begin position="761"/>
        <end position="830"/>
    </location>
</feature>
<evidence type="ECO:0000256" key="1">
    <source>
        <dbReference type="ARBA" id="ARBA00004370"/>
    </source>
</evidence>
<feature type="domain" description="PDZ" evidence="9">
    <location>
        <begin position="164"/>
        <end position="295"/>
    </location>
</feature>
<feature type="compositionally biased region" description="Basic and acidic residues" evidence="6">
    <location>
        <begin position="484"/>
        <end position="498"/>
    </location>
</feature>
<dbReference type="FunFam" id="3.40.50.300:FF:001402">
    <property type="entry name" value="Discs, large homolog 3 (Drosophila)"/>
    <property type="match status" value="1"/>
</dbReference>
<dbReference type="SMART" id="SM00228">
    <property type="entry name" value="PDZ"/>
    <property type="match status" value="5"/>
</dbReference>
<dbReference type="Gene3D" id="3.30.63.10">
    <property type="entry name" value="Guanylate Kinase phosphate binding domain"/>
    <property type="match status" value="1"/>
</dbReference>
<evidence type="ECO:0000259" key="8">
    <source>
        <dbReference type="PROSITE" id="PS50052"/>
    </source>
</evidence>
<dbReference type="GO" id="GO:0019901">
    <property type="term" value="F:protein kinase binding"/>
    <property type="evidence" value="ECO:0007669"/>
    <property type="project" value="TreeGrafter"/>
</dbReference>
<feature type="domain" description="Guanylate kinase-like" evidence="8">
    <location>
        <begin position="919"/>
        <end position="1094"/>
    </location>
</feature>
<sequence length="1109" mass="120369">MTERRKKKTHNGFLRKVSSLFNLDTAHITAPEMKQLQVNGIEGGGTDTNEEGYTHLTVVLSRAGGAGLGFSIAGGSDNPHVSDDPHIYVTKLIPGGAAAASQLQINDAILQVNDTNVVNVTHADAVDALKKAGNTVRLKIKRRSAEAPLNNSSQVNNDKENAIEIELVKGGAGLGFSIAGGLGNQHIPGDNGIYVTKIMAGGAAHKDGRLKVGDKLLVVKNTSIHIPGDNGIYVTKIMAGGAAHKDGRLKVGDKLLVVKNTSKGDVELDNVTHEDAVAALKASGERVQLVLVPGPRAKPSPRASRANTREYTCIQRDARARGGGPQGVGRARAARAGARPARQAQLVLVPGPRAKPSPRASRANTREYTCIQRDARGRGGGPQGVGRARAARAGARPARQAQPARLQGQHASCWYPARAPSPARAPPGPTRVSTLVYNVTHEDAVAALKASGERVQLVLVPGPRAKPSPRASRANTPSSTGNTLRRDDVTDGEEETPRVVELEKGPSGLGFNIVGGEDGHGIYVSFLLAGGAAERSGALRRGDRLLQTPRVVELEKGPSGLGFNIVGGEDGHGIYVSFLLAGGAAERSGALRRGDRLLQTPRVVELEKGPSGLGFNIVGGEDGHGIYVSFLLAGGAAERSGALRRGDRLLQTPRVVELEKGPSGLGFNIVGGEDGHGIYVSFLLAGGAAERSSALRRGDRLLQVNETDITHATHEAAAKALKSTGQRVKLTVVYRPQEYNKFEARINELKQHHTLLRTSQKKSLYVRALFDYDPIRDDGLPSRGLPFRYGDILHVTNASDDEWWQARRLDSTDNDAIGIIPSKRRWERKQRARDRQVKFQGQGTPVSSSSQSTLERKKKTLSFSRRFPFMKSREDGKSEDGSDQEPFMLCYTQEDTNADGQDENVLSYETVQQLTITYTRPVIILGPLKDRINDDLISEFPEKYGSCVPHTTRPRRDYEVDGRDYHFVSSREQMERDIQSHLFIEAGQYNDNLYGTSVASVREVAEKGKHCILDVSGNAIKRLQVAQLYPIAIFIKPKSVESIMEMNKRMTEEQAKKTYERALKMEQEFAEYFTAVVTGDTPEEIYSKVKAVIETESGPSVWVPRREPL</sequence>
<keyword evidence="2 5" id="KW-0728">SH3 domain</keyword>
<feature type="region of interest" description="Disordered" evidence="6">
    <location>
        <begin position="374"/>
        <end position="410"/>
    </location>
</feature>
<reference evidence="10" key="1">
    <citation type="submission" date="2020-11" db="EMBL/GenBank/DDBJ databases">
        <authorList>
            <person name="Whiteford S."/>
        </authorList>
    </citation>
    <scope>NUCLEOTIDE SEQUENCE</scope>
</reference>
<evidence type="ECO:0000256" key="6">
    <source>
        <dbReference type="SAM" id="MobiDB-lite"/>
    </source>
</evidence>
<dbReference type="GO" id="GO:0043113">
    <property type="term" value="P:receptor clustering"/>
    <property type="evidence" value="ECO:0007669"/>
    <property type="project" value="TreeGrafter"/>
</dbReference>
<evidence type="ECO:0000256" key="3">
    <source>
        <dbReference type="ARBA" id="ARBA00022737"/>
    </source>
</evidence>
<feature type="domain" description="PDZ" evidence="9">
    <location>
        <begin position="551"/>
        <end position="599"/>
    </location>
</feature>
<dbReference type="InterPro" id="IPR036034">
    <property type="entry name" value="PDZ_sf"/>
</dbReference>
<dbReference type="InterPro" id="IPR008144">
    <property type="entry name" value="Guanylate_kin-like_dom"/>
</dbReference>
<keyword evidence="11" id="KW-1185">Reference proteome</keyword>
<gene>
    <name evidence="10" type="ORF">PLXY2_LOCUS6804</name>
</gene>
<evidence type="ECO:0000256" key="2">
    <source>
        <dbReference type="ARBA" id="ARBA00022443"/>
    </source>
</evidence>
<dbReference type="Gene3D" id="2.30.42.10">
    <property type="match status" value="7"/>
</dbReference>
<organism evidence="10 11">
    <name type="scientific">Plutella xylostella</name>
    <name type="common">Diamondback moth</name>
    <name type="synonym">Plutella maculipennis</name>
    <dbReference type="NCBI Taxonomy" id="51655"/>
    <lineage>
        <taxon>Eukaryota</taxon>
        <taxon>Metazoa</taxon>
        <taxon>Ecdysozoa</taxon>
        <taxon>Arthropoda</taxon>
        <taxon>Hexapoda</taxon>
        <taxon>Insecta</taxon>
        <taxon>Pterygota</taxon>
        <taxon>Neoptera</taxon>
        <taxon>Endopterygota</taxon>
        <taxon>Lepidoptera</taxon>
        <taxon>Glossata</taxon>
        <taxon>Ditrysia</taxon>
        <taxon>Yponomeutoidea</taxon>
        <taxon>Plutellidae</taxon>
        <taxon>Plutella</taxon>
    </lineage>
</organism>
<dbReference type="CDD" id="cd11861">
    <property type="entry name" value="SH3_DLG-like"/>
    <property type="match status" value="1"/>
</dbReference>
<dbReference type="InterPro" id="IPR008145">
    <property type="entry name" value="GK/Ca_channel_bsu"/>
</dbReference>
<dbReference type="SUPFAM" id="SSF50156">
    <property type="entry name" value="PDZ domain-like"/>
    <property type="match status" value="7"/>
</dbReference>
<dbReference type="Proteomes" id="UP000653454">
    <property type="component" value="Unassembled WGS sequence"/>
</dbReference>
<dbReference type="PANTHER" id="PTHR23119">
    <property type="entry name" value="DISCS LARGE"/>
    <property type="match status" value="1"/>
</dbReference>
<dbReference type="Pfam" id="PF00595">
    <property type="entry name" value="PDZ"/>
    <property type="match status" value="7"/>
</dbReference>
<dbReference type="Gene3D" id="2.30.30.40">
    <property type="entry name" value="SH3 Domains"/>
    <property type="match status" value="2"/>
</dbReference>
<protein>
    <submittedName>
        <fullName evidence="10">(diamondback moth) hypothetical protein</fullName>
    </submittedName>
</protein>
<feature type="region of interest" description="Disordered" evidence="6">
    <location>
        <begin position="824"/>
        <end position="858"/>
    </location>
</feature>
<dbReference type="CDD" id="cd00071">
    <property type="entry name" value="GMPK"/>
    <property type="match status" value="1"/>
</dbReference>
<evidence type="ECO:0000256" key="5">
    <source>
        <dbReference type="PROSITE-ProRule" id="PRU00192"/>
    </source>
</evidence>
<feature type="domain" description="PDZ" evidence="9">
    <location>
        <begin position="603"/>
        <end position="651"/>
    </location>
</feature>
<dbReference type="FunFam" id="3.30.63.10:FF:000001">
    <property type="entry name" value="Disks large homolog 1 isoform 2"/>
    <property type="match status" value="1"/>
</dbReference>
<feature type="compositionally biased region" description="Polar residues" evidence="6">
    <location>
        <begin position="839"/>
        <end position="853"/>
    </location>
</feature>
<feature type="domain" description="PDZ" evidence="9">
    <location>
        <begin position="655"/>
        <end position="736"/>
    </location>
</feature>
<dbReference type="InterPro" id="IPR027417">
    <property type="entry name" value="P-loop_NTPase"/>
</dbReference>
<dbReference type="GO" id="GO:0045197">
    <property type="term" value="P:establishment or maintenance of epithelial cell apical/basal polarity"/>
    <property type="evidence" value="ECO:0007669"/>
    <property type="project" value="TreeGrafter"/>
</dbReference>
<comment type="caution">
    <text evidence="10">The sequence shown here is derived from an EMBL/GenBank/DDBJ whole genome shotgun (WGS) entry which is preliminary data.</text>
</comment>
<dbReference type="Pfam" id="PF00625">
    <property type="entry name" value="Guanylate_kin"/>
    <property type="match status" value="1"/>
</dbReference>
<dbReference type="PROSITE" id="PS50052">
    <property type="entry name" value="GUANYLATE_KINASE_2"/>
    <property type="match status" value="1"/>
</dbReference>
<dbReference type="SMART" id="SM00326">
    <property type="entry name" value="SH3"/>
    <property type="match status" value="1"/>
</dbReference>
<dbReference type="CDD" id="cd06724">
    <property type="entry name" value="PDZ2_Dlg1-2-4-like"/>
    <property type="match status" value="1"/>
</dbReference>
<evidence type="ECO:0000259" key="7">
    <source>
        <dbReference type="PROSITE" id="PS50002"/>
    </source>
</evidence>
<feature type="domain" description="PDZ" evidence="9">
    <location>
        <begin position="57"/>
        <end position="144"/>
    </location>
</feature>
<comment type="subcellular location">
    <subcellularLocation>
        <location evidence="1">Membrane</location>
    </subcellularLocation>
</comment>
<dbReference type="PANTHER" id="PTHR23119:SF51">
    <property type="entry name" value="DISKS LARGE 1 TUMOR SUPPRESSOR PROTEIN"/>
    <property type="match status" value="1"/>
</dbReference>
<evidence type="ECO:0000259" key="9">
    <source>
        <dbReference type="PROSITE" id="PS50106"/>
    </source>
</evidence>
<feature type="compositionally biased region" description="Low complexity" evidence="6">
    <location>
        <begin position="385"/>
        <end position="409"/>
    </location>
</feature>
<dbReference type="InterPro" id="IPR020590">
    <property type="entry name" value="Guanylate_kinase_CS"/>
</dbReference>
<evidence type="ECO:0000256" key="4">
    <source>
        <dbReference type="ARBA" id="ARBA00023136"/>
    </source>
</evidence>
<dbReference type="GO" id="GO:0098609">
    <property type="term" value="P:cell-cell adhesion"/>
    <property type="evidence" value="ECO:0007669"/>
    <property type="project" value="TreeGrafter"/>
</dbReference>
<dbReference type="InterPro" id="IPR036028">
    <property type="entry name" value="SH3-like_dom_sf"/>
</dbReference>
<proteinExistence type="predicted"/>
<feature type="region of interest" description="Disordered" evidence="6">
    <location>
        <begin position="460"/>
        <end position="498"/>
    </location>
</feature>
<dbReference type="SUPFAM" id="SSF50044">
    <property type="entry name" value="SH3-domain"/>
    <property type="match status" value="1"/>
</dbReference>
<dbReference type="GO" id="GO:0016323">
    <property type="term" value="C:basolateral plasma membrane"/>
    <property type="evidence" value="ECO:0007669"/>
    <property type="project" value="TreeGrafter"/>
</dbReference>